<keyword evidence="4" id="KW-1185">Reference proteome</keyword>
<proteinExistence type="predicted"/>
<dbReference type="RefSeq" id="WP_084233963.1">
    <property type="nucleotide sequence ID" value="NZ_FWXW01000003.1"/>
</dbReference>
<gene>
    <name evidence="3" type="ORF">SAMN02745168_1341</name>
</gene>
<accession>A0A1W2A047</accession>
<sequence>MKTRYMIALLAVSAAAVFALSACAPSAATTPSPTAVVTPEPSLTAKPTETPAAVPASGADSPIAVSYLASLGITAGDLKADLMAHPELIPFGGVLGGTPAFLPDETVILSESWVYARAEDGHVACSILYRYTVGEDKSITWALVGYDLGDGFETEPTA</sequence>
<feature type="signal peptide" evidence="2">
    <location>
        <begin position="1"/>
        <end position="24"/>
    </location>
</feature>
<dbReference type="OrthoDB" id="5471167at2"/>
<reference evidence="3 4" key="1">
    <citation type="submission" date="2017-04" db="EMBL/GenBank/DDBJ databases">
        <authorList>
            <person name="Afonso C.L."/>
            <person name="Miller P.J."/>
            <person name="Scott M.A."/>
            <person name="Spackman E."/>
            <person name="Goraichik I."/>
            <person name="Dimitrov K.M."/>
            <person name="Suarez D.L."/>
            <person name="Swayne D.E."/>
        </authorList>
    </citation>
    <scope>NUCLEOTIDE SEQUENCE [LARGE SCALE GENOMIC DNA]</scope>
    <source>
        <strain evidence="3 4">DSM 12816</strain>
    </source>
</reference>
<feature type="chain" id="PRO_5039451344" evidence="2">
    <location>
        <begin position="25"/>
        <end position="158"/>
    </location>
</feature>
<evidence type="ECO:0000256" key="1">
    <source>
        <dbReference type="SAM" id="MobiDB-lite"/>
    </source>
</evidence>
<organism evidence="3 4">
    <name type="scientific">Papillibacter cinnamivorans DSM 12816</name>
    <dbReference type="NCBI Taxonomy" id="1122930"/>
    <lineage>
        <taxon>Bacteria</taxon>
        <taxon>Bacillati</taxon>
        <taxon>Bacillota</taxon>
        <taxon>Clostridia</taxon>
        <taxon>Eubacteriales</taxon>
        <taxon>Oscillospiraceae</taxon>
        <taxon>Papillibacter</taxon>
    </lineage>
</organism>
<dbReference type="AlphaFoldDB" id="A0A1W2A047"/>
<protein>
    <submittedName>
        <fullName evidence="3">Uncharacterized protein</fullName>
    </submittedName>
</protein>
<dbReference type="EMBL" id="FWXW01000003">
    <property type="protein sequence ID" value="SMC53688.1"/>
    <property type="molecule type" value="Genomic_DNA"/>
</dbReference>
<evidence type="ECO:0000313" key="3">
    <source>
        <dbReference type="EMBL" id="SMC53688.1"/>
    </source>
</evidence>
<feature type="compositionally biased region" description="Low complexity" evidence="1">
    <location>
        <begin position="26"/>
        <end position="39"/>
    </location>
</feature>
<dbReference type="Proteomes" id="UP000192790">
    <property type="component" value="Unassembled WGS sequence"/>
</dbReference>
<evidence type="ECO:0000256" key="2">
    <source>
        <dbReference type="SAM" id="SignalP"/>
    </source>
</evidence>
<feature type="region of interest" description="Disordered" evidence="1">
    <location>
        <begin position="26"/>
        <end position="55"/>
    </location>
</feature>
<name>A0A1W2A047_9FIRM</name>
<keyword evidence="2" id="KW-0732">Signal</keyword>
<dbReference type="PROSITE" id="PS51257">
    <property type="entry name" value="PROKAR_LIPOPROTEIN"/>
    <property type="match status" value="1"/>
</dbReference>
<evidence type="ECO:0000313" key="4">
    <source>
        <dbReference type="Proteomes" id="UP000192790"/>
    </source>
</evidence>